<dbReference type="InterPro" id="IPR055414">
    <property type="entry name" value="LRR_R13L4/SHOC2-like"/>
</dbReference>
<dbReference type="Gene3D" id="1.10.8.430">
    <property type="entry name" value="Helical domain of apoptotic protease-activating factors"/>
    <property type="match status" value="1"/>
</dbReference>
<dbReference type="Gene3D" id="1.20.5.4130">
    <property type="match status" value="1"/>
</dbReference>
<evidence type="ECO:0000256" key="6">
    <source>
        <dbReference type="ARBA" id="ARBA00022840"/>
    </source>
</evidence>
<evidence type="ECO:0000313" key="13">
    <source>
        <dbReference type="Proteomes" id="UP001179952"/>
    </source>
</evidence>
<keyword evidence="4" id="KW-0547">Nucleotide-binding</keyword>
<dbReference type="Gene3D" id="3.40.50.300">
    <property type="entry name" value="P-loop containing nucleotide triphosphate hydrolases"/>
    <property type="match status" value="1"/>
</dbReference>
<dbReference type="SMART" id="SM00369">
    <property type="entry name" value="LRR_TYP"/>
    <property type="match status" value="4"/>
</dbReference>
<dbReference type="Proteomes" id="UP001179952">
    <property type="component" value="Unassembled WGS sequence"/>
</dbReference>
<evidence type="ECO:0000256" key="3">
    <source>
        <dbReference type="ARBA" id="ARBA00022737"/>
    </source>
</evidence>
<dbReference type="InterPro" id="IPR002182">
    <property type="entry name" value="NB-ARC"/>
</dbReference>
<evidence type="ECO:0000259" key="11">
    <source>
        <dbReference type="Pfam" id="PF23598"/>
    </source>
</evidence>
<dbReference type="FunFam" id="3.40.50.300:FF:001091">
    <property type="entry name" value="Probable disease resistance protein At1g61300"/>
    <property type="match status" value="1"/>
</dbReference>
<gene>
    <name evidence="12" type="ORF">QJS04_geneDACA019622</name>
</gene>
<comment type="caution">
    <text evidence="12">The sequence shown here is derived from an EMBL/GenBank/DDBJ whole genome shotgun (WGS) entry which is preliminary data.</text>
</comment>
<dbReference type="InterPro" id="IPR058922">
    <property type="entry name" value="WHD_DRP"/>
</dbReference>
<dbReference type="Gene3D" id="1.10.10.10">
    <property type="entry name" value="Winged helix-like DNA-binding domain superfamily/Winged helix DNA-binding domain"/>
    <property type="match status" value="1"/>
</dbReference>
<organism evidence="12 13">
    <name type="scientific">Acorus gramineus</name>
    <name type="common">Dwarf sweet flag</name>
    <dbReference type="NCBI Taxonomy" id="55184"/>
    <lineage>
        <taxon>Eukaryota</taxon>
        <taxon>Viridiplantae</taxon>
        <taxon>Streptophyta</taxon>
        <taxon>Embryophyta</taxon>
        <taxon>Tracheophyta</taxon>
        <taxon>Spermatophyta</taxon>
        <taxon>Magnoliopsida</taxon>
        <taxon>Liliopsida</taxon>
        <taxon>Acoraceae</taxon>
        <taxon>Acorus</taxon>
    </lineage>
</organism>
<dbReference type="SUPFAM" id="SSF52058">
    <property type="entry name" value="L domain-like"/>
    <property type="match status" value="1"/>
</dbReference>
<evidence type="ECO:0000259" key="8">
    <source>
        <dbReference type="Pfam" id="PF00931"/>
    </source>
</evidence>
<feature type="domain" description="Disease resistance R13L4/SHOC-2-like LRR" evidence="11">
    <location>
        <begin position="550"/>
        <end position="859"/>
    </location>
</feature>
<dbReference type="InterPro" id="IPR041118">
    <property type="entry name" value="Rx_N"/>
</dbReference>
<dbReference type="SUPFAM" id="SSF52540">
    <property type="entry name" value="P-loop containing nucleoside triphosphate hydrolases"/>
    <property type="match status" value="1"/>
</dbReference>
<dbReference type="InterPro" id="IPR032675">
    <property type="entry name" value="LRR_dom_sf"/>
</dbReference>
<dbReference type="GO" id="GO:0002758">
    <property type="term" value="P:innate immune response-activating signaling pathway"/>
    <property type="evidence" value="ECO:0007669"/>
    <property type="project" value="UniProtKB-ARBA"/>
</dbReference>
<feature type="region of interest" description="Disordered" evidence="7">
    <location>
        <begin position="1022"/>
        <end position="1056"/>
    </location>
</feature>
<dbReference type="CDD" id="cd14798">
    <property type="entry name" value="RX-CC_like"/>
    <property type="match status" value="1"/>
</dbReference>
<dbReference type="InterPro" id="IPR036388">
    <property type="entry name" value="WH-like_DNA-bd_sf"/>
</dbReference>
<feature type="domain" description="Disease resistance protein winged helix" evidence="10">
    <location>
        <begin position="411"/>
        <end position="476"/>
    </location>
</feature>
<feature type="domain" description="NB-ARC" evidence="8">
    <location>
        <begin position="155"/>
        <end position="326"/>
    </location>
</feature>
<keyword evidence="2" id="KW-0433">Leucine-rich repeat</keyword>
<evidence type="ECO:0000256" key="7">
    <source>
        <dbReference type="SAM" id="MobiDB-lite"/>
    </source>
</evidence>
<dbReference type="EMBL" id="JAUJYN010000002">
    <property type="protein sequence ID" value="KAK1277231.1"/>
    <property type="molecule type" value="Genomic_DNA"/>
</dbReference>
<dbReference type="InterPro" id="IPR027417">
    <property type="entry name" value="P-loop_NTPase"/>
</dbReference>
<proteinExistence type="inferred from homology"/>
<dbReference type="Pfam" id="PF23559">
    <property type="entry name" value="WHD_DRP"/>
    <property type="match status" value="1"/>
</dbReference>
<keyword evidence="13" id="KW-1185">Reference proteome</keyword>
<keyword evidence="6" id="KW-0067">ATP-binding</keyword>
<evidence type="ECO:0000256" key="1">
    <source>
        <dbReference type="ARBA" id="ARBA00008894"/>
    </source>
</evidence>
<dbReference type="PANTHER" id="PTHR36766:SF70">
    <property type="entry name" value="DISEASE RESISTANCE PROTEIN RGA4"/>
    <property type="match status" value="1"/>
</dbReference>
<keyword evidence="3" id="KW-0677">Repeat</keyword>
<evidence type="ECO:0000259" key="9">
    <source>
        <dbReference type="Pfam" id="PF18052"/>
    </source>
</evidence>
<evidence type="ECO:0000259" key="10">
    <source>
        <dbReference type="Pfam" id="PF23559"/>
    </source>
</evidence>
<dbReference type="PANTHER" id="PTHR36766">
    <property type="entry name" value="PLANT BROAD-SPECTRUM MILDEW RESISTANCE PROTEIN RPW8"/>
    <property type="match status" value="1"/>
</dbReference>
<dbReference type="InterPro" id="IPR038005">
    <property type="entry name" value="RX-like_CC"/>
</dbReference>
<accession>A0AAV9BLM4</accession>
<evidence type="ECO:0000256" key="2">
    <source>
        <dbReference type="ARBA" id="ARBA00022614"/>
    </source>
</evidence>
<dbReference type="InterPro" id="IPR042197">
    <property type="entry name" value="Apaf_helical"/>
</dbReference>
<name>A0AAV9BLM4_ACOGR</name>
<dbReference type="Pfam" id="PF00931">
    <property type="entry name" value="NB-ARC"/>
    <property type="match status" value="1"/>
</dbReference>
<comment type="similarity">
    <text evidence="1">Belongs to the disease resistance NB-LRR family.</text>
</comment>
<protein>
    <submittedName>
        <fullName evidence="12">Disease resistance RPP13-like protein 1</fullName>
    </submittedName>
</protein>
<reference evidence="12" key="1">
    <citation type="journal article" date="2023" name="Nat. Commun.">
        <title>Diploid and tetraploid genomes of Acorus and the evolution of monocots.</title>
        <authorList>
            <person name="Ma L."/>
            <person name="Liu K.W."/>
            <person name="Li Z."/>
            <person name="Hsiao Y.Y."/>
            <person name="Qi Y."/>
            <person name="Fu T."/>
            <person name="Tang G.D."/>
            <person name="Zhang D."/>
            <person name="Sun W.H."/>
            <person name="Liu D.K."/>
            <person name="Li Y."/>
            <person name="Chen G.Z."/>
            <person name="Liu X.D."/>
            <person name="Liao X.Y."/>
            <person name="Jiang Y.T."/>
            <person name="Yu X."/>
            <person name="Hao Y."/>
            <person name="Huang J."/>
            <person name="Zhao X.W."/>
            <person name="Ke S."/>
            <person name="Chen Y.Y."/>
            <person name="Wu W.L."/>
            <person name="Hsu J.L."/>
            <person name="Lin Y.F."/>
            <person name="Huang M.D."/>
            <person name="Li C.Y."/>
            <person name="Huang L."/>
            <person name="Wang Z.W."/>
            <person name="Zhao X."/>
            <person name="Zhong W.Y."/>
            <person name="Peng D.H."/>
            <person name="Ahmad S."/>
            <person name="Lan S."/>
            <person name="Zhang J.S."/>
            <person name="Tsai W.C."/>
            <person name="Van de Peer Y."/>
            <person name="Liu Z.J."/>
        </authorList>
    </citation>
    <scope>NUCLEOTIDE SEQUENCE</scope>
    <source>
        <strain evidence="12">SCP</strain>
    </source>
</reference>
<evidence type="ECO:0000313" key="12">
    <source>
        <dbReference type="EMBL" id="KAK1277231.1"/>
    </source>
</evidence>
<dbReference type="PRINTS" id="PR00364">
    <property type="entry name" value="DISEASERSIST"/>
</dbReference>
<keyword evidence="5" id="KW-0611">Plant defense</keyword>
<dbReference type="GO" id="GO:0005524">
    <property type="term" value="F:ATP binding"/>
    <property type="evidence" value="ECO:0007669"/>
    <property type="project" value="UniProtKB-KW"/>
</dbReference>
<evidence type="ECO:0000256" key="4">
    <source>
        <dbReference type="ARBA" id="ARBA00022741"/>
    </source>
</evidence>
<reference evidence="12" key="2">
    <citation type="submission" date="2023-06" db="EMBL/GenBank/DDBJ databases">
        <authorList>
            <person name="Ma L."/>
            <person name="Liu K.-W."/>
            <person name="Li Z."/>
            <person name="Hsiao Y.-Y."/>
            <person name="Qi Y."/>
            <person name="Fu T."/>
            <person name="Tang G."/>
            <person name="Zhang D."/>
            <person name="Sun W.-H."/>
            <person name="Liu D.-K."/>
            <person name="Li Y."/>
            <person name="Chen G.-Z."/>
            <person name="Liu X.-D."/>
            <person name="Liao X.-Y."/>
            <person name="Jiang Y.-T."/>
            <person name="Yu X."/>
            <person name="Hao Y."/>
            <person name="Huang J."/>
            <person name="Zhao X.-W."/>
            <person name="Ke S."/>
            <person name="Chen Y.-Y."/>
            <person name="Wu W.-L."/>
            <person name="Hsu J.-L."/>
            <person name="Lin Y.-F."/>
            <person name="Huang M.-D."/>
            <person name="Li C.-Y."/>
            <person name="Huang L."/>
            <person name="Wang Z.-W."/>
            <person name="Zhao X."/>
            <person name="Zhong W.-Y."/>
            <person name="Peng D.-H."/>
            <person name="Ahmad S."/>
            <person name="Lan S."/>
            <person name="Zhang J.-S."/>
            <person name="Tsai W.-C."/>
            <person name="Van De Peer Y."/>
            <person name="Liu Z.-J."/>
        </authorList>
    </citation>
    <scope>NUCLEOTIDE SEQUENCE</scope>
    <source>
        <strain evidence="12">SCP</strain>
        <tissue evidence="12">Leaves</tissue>
    </source>
</reference>
<dbReference type="AlphaFoldDB" id="A0AAV9BLM4"/>
<dbReference type="GO" id="GO:0009626">
    <property type="term" value="P:plant-type hypersensitive response"/>
    <property type="evidence" value="ECO:0007669"/>
    <property type="project" value="UniProtKB-ARBA"/>
</dbReference>
<dbReference type="GO" id="GO:0042742">
    <property type="term" value="P:defense response to bacterium"/>
    <property type="evidence" value="ECO:0007669"/>
    <property type="project" value="UniProtKB-ARBA"/>
</dbReference>
<feature type="domain" description="Disease resistance N-terminal" evidence="9">
    <location>
        <begin position="9"/>
        <end position="88"/>
    </location>
</feature>
<dbReference type="FunFam" id="1.10.10.10:FF:000322">
    <property type="entry name" value="Probable disease resistance protein At1g63360"/>
    <property type="match status" value="1"/>
</dbReference>
<dbReference type="Gene3D" id="3.80.10.10">
    <property type="entry name" value="Ribonuclease Inhibitor"/>
    <property type="match status" value="2"/>
</dbReference>
<dbReference type="Pfam" id="PF18052">
    <property type="entry name" value="Rx_N"/>
    <property type="match status" value="1"/>
</dbReference>
<dbReference type="GO" id="GO:0043531">
    <property type="term" value="F:ADP binding"/>
    <property type="evidence" value="ECO:0007669"/>
    <property type="project" value="InterPro"/>
</dbReference>
<dbReference type="Pfam" id="PF23598">
    <property type="entry name" value="LRR_14"/>
    <property type="match status" value="1"/>
</dbReference>
<feature type="compositionally biased region" description="Acidic residues" evidence="7">
    <location>
        <begin position="1034"/>
        <end position="1056"/>
    </location>
</feature>
<evidence type="ECO:0000256" key="5">
    <source>
        <dbReference type="ARBA" id="ARBA00022821"/>
    </source>
</evidence>
<sequence>MALMVPTAIVGVVIKRLSDLVEEEVVMLWGVQDDLKKLKKKLETMAEVLEDAEEKEFQDKAIHRWLEGVRDAMYDAEDIVDDCIVMHKLNLGKKHKIGKRIKAVNSKIDGVHEERLKLSLVPTVRVQGFVPQTASHKQRPETSQEFIESEIVAIEEDVKLLVQLLMDHRKKSRVFAITGMGGIGKTTLAQKIFHHEKIDTHFKTKIWVCVSQEFVGNELLRRIIRQVGNGSIGEQGSKSELQRDLKQVLGKRPFLLVLDDAWSGRLWEDFLRVPLEGCSKRSKVLVTTRNEDIATAKMDAYHCHKVKLLSPKDGWLLLKKVVYRNREMENTEMLREVGMKIVEQCNGLPLAIKTVGGVLKTKNKSKEAWERVLHSEAWKFSELPDDIMPALLFSYDDMPSHLKQCFLYCSLFPEDFEFSESLIKQMWIAEGFVKEDEGYFEEMADDYFRELVVRSFLHLENHFYNVTIYKMHDMLRALGLYLTRHERFLRELHGLEAASIMPRRLSIIPRFSLDRLEEIPEVVKKQKCLRTLLLFDNPLIKKVQEDVFYKLKRIRVLDLSKSNIETLPDSIKNLIHLKFLNLSSTPLKILPDSVCQLWNLQTLNLRFCWGLKKLPRGISQLSNLRHLDLEFTGVKCLPMIEKLKNLRALHGLRFDVALRDLPRLRSLILYDLENINCGEEAKLAELKNKTHLESVHLSCNSINSGRFYFSEAEEWRRIEEIYEALSLPSSVTSIVIHRFFGRMLPQWTFSSSISNLSYLQLCDCTNIHCLPMLGQLPHLRILDIQSAKMIKKIGPEFLFGEKANRRRGAFLKLENLYFCDMAEWEEWSYMFDGDDDEEKRMQIMPRLSKLSLQNCPYLKSLPEDLLNHATNLRELYVDSADSLTSIKNIMSVAELTIRNNDSLLLVSNFTSLGSLKIRHCRALEEVDNIGGSGGLKYLEFSDSGISALPEWFKCMMISSTTSSVQARLYLMVSTDFLRQFVPYNGLYWPFIKSFPRVDAENNFFDLYFSYVKNPFHFESNFETGINNDPTSDSDVSEDSGDSEGNGSEDDDHPPPS</sequence>
<dbReference type="InterPro" id="IPR003591">
    <property type="entry name" value="Leu-rich_rpt_typical-subtyp"/>
</dbReference>